<protein>
    <recommendedName>
        <fullName evidence="7">Tetratricopeptide repeat-domain-containing protein</fullName>
    </recommendedName>
</protein>
<evidence type="ECO:0000313" key="5">
    <source>
        <dbReference type="EMBL" id="RUS15334.1"/>
    </source>
</evidence>
<dbReference type="Pfam" id="PF13374">
    <property type="entry name" value="TPR_10"/>
    <property type="match status" value="2"/>
</dbReference>
<evidence type="ECO:0000313" key="6">
    <source>
        <dbReference type="Proteomes" id="UP000274822"/>
    </source>
</evidence>
<keyword evidence="3" id="KW-0677">Repeat</keyword>
<dbReference type="Gene3D" id="1.25.40.10">
    <property type="entry name" value="Tetratricopeptide repeat domain"/>
    <property type="match status" value="2"/>
</dbReference>
<dbReference type="PANTHER" id="PTHR45783:SF3">
    <property type="entry name" value="KINESIN LIGHT CHAIN"/>
    <property type="match status" value="1"/>
</dbReference>
<sequence>MLGPEHPDTASPLNSLSVLYKSHVKYNEAEPLNQRALSIYEKVDQSKYDEAEPLYKRGLVIEEKVLGPEHPSLTDAKKLVLNL</sequence>
<comment type="subcellular location">
    <subcellularLocation>
        <location evidence="1">Cytoplasm</location>
    </subcellularLocation>
</comment>
<dbReference type="AlphaFoldDB" id="A0A433PCS4"/>
<dbReference type="PANTHER" id="PTHR45783">
    <property type="entry name" value="KINESIN LIGHT CHAIN"/>
    <property type="match status" value="1"/>
</dbReference>
<keyword evidence="6" id="KW-1185">Reference proteome</keyword>
<keyword evidence="2" id="KW-0963">Cytoplasm</keyword>
<gene>
    <name evidence="5" type="ORF">BC938DRAFT_476987</name>
</gene>
<reference evidence="5 6" key="1">
    <citation type="journal article" date="2018" name="New Phytol.">
        <title>Phylogenomics of Endogonaceae and evolution of mycorrhizas within Mucoromycota.</title>
        <authorList>
            <person name="Chang Y."/>
            <person name="Desiro A."/>
            <person name="Na H."/>
            <person name="Sandor L."/>
            <person name="Lipzen A."/>
            <person name="Clum A."/>
            <person name="Barry K."/>
            <person name="Grigoriev I.V."/>
            <person name="Martin F.M."/>
            <person name="Stajich J.E."/>
            <person name="Smith M.E."/>
            <person name="Bonito G."/>
            <person name="Spatafora J.W."/>
        </authorList>
    </citation>
    <scope>NUCLEOTIDE SEQUENCE [LARGE SCALE GENOMIC DNA]</scope>
    <source>
        <strain evidence="5 6">AD002</strain>
    </source>
</reference>
<dbReference type="InterPro" id="IPR011990">
    <property type="entry name" value="TPR-like_helical_dom_sf"/>
</dbReference>
<dbReference type="GO" id="GO:0019894">
    <property type="term" value="F:kinesin binding"/>
    <property type="evidence" value="ECO:0007669"/>
    <property type="project" value="TreeGrafter"/>
</dbReference>
<keyword evidence="4" id="KW-0802">TPR repeat</keyword>
<dbReference type="Proteomes" id="UP000274822">
    <property type="component" value="Unassembled WGS sequence"/>
</dbReference>
<dbReference type="SUPFAM" id="SSF48452">
    <property type="entry name" value="TPR-like"/>
    <property type="match status" value="1"/>
</dbReference>
<comment type="caution">
    <text evidence="5">The sequence shown here is derived from an EMBL/GenBank/DDBJ whole genome shotgun (WGS) entry which is preliminary data.</text>
</comment>
<dbReference type="GO" id="GO:0005871">
    <property type="term" value="C:kinesin complex"/>
    <property type="evidence" value="ECO:0007669"/>
    <property type="project" value="InterPro"/>
</dbReference>
<dbReference type="GO" id="GO:0005737">
    <property type="term" value="C:cytoplasm"/>
    <property type="evidence" value="ECO:0007669"/>
    <property type="project" value="UniProtKB-SubCell"/>
</dbReference>
<evidence type="ECO:0008006" key="7">
    <source>
        <dbReference type="Google" id="ProtNLM"/>
    </source>
</evidence>
<dbReference type="InterPro" id="IPR002151">
    <property type="entry name" value="Kinesin_light"/>
</dbReference>
<proteinExistence type="predicted"/>
<name>A0A433PCS4_9FUNG</name>
<organism evidence="5 6">
    <name type="scientific">Jimgerdemannia flammicorona</name>
    <dbReference type="NCBI Taxonomy" id="994334"/>
    <lineage>
        <taxon>Eukaryota</taxon>
        <taxon>Fungi</taxon>
        <taxon>Fungi incertae sedis</taxon>
        <taxon>Mucoromycota</taxon>
        <taxon>Mucoromycotina</taxon>
        <taxon>Endogonomycetes</taxon>
        <taxon>Endogonales</taxon>
        <taxon>Endogonaceae</taxon>
        <taxon>Jimgerdemannia</taxon>
    </lineage>
</organism>
<evidence type="ECO:0000256" key="2">
    <source>
        <dbReference type="ARBA" id="ARBA00022490"/>
    </source>
</evidence>
<evidence type="ECO:0000256" key="1">
    <source>
        <dbReference type="ARBA" id="ARBA00004496"/>
    </source>
</evidence>
<dbReference type="EMBL" id="RBNJ01025692">
    <property type="protein sequence ID" value="RUS15334.1"/>
    <property type="molecule type" value="Genomic_DNA"/>
</dbReference>
<evidence type="ECO:0000256" key="4">
    <source>
        <dbReference type="ARBA" id="ARBA00022803"/>
    </source>
</evidence>
<evidence type="ECO:0000256" key="3">
    <source>
        <dbReference type="ARBA" id="ARBA00022737"/>
    </source>
</evidence>
<accession>A0A433PCS4</accession>
<dbReference type="GO" id="GO:0007018">
    <property type="term" value="P:microtubule-based movement"/>
    <property type="evidence" value="ECO:0007669"/>
    <property type="project" value="TreeGrafter"/>
</dbReference>